<sequence>MRHQNLTFAPETEKRTSSFNAHVLSPEKVSDISERLKQFMFSEKPYLRYRYTIKSLADDIQVQAYLLSAYLNQEKRLRFTDYLNQFRIEYCENLIQEGLANDLNMKGLALICGFQNRNTLTSAFKKFTGLTPSRYTKSVRLGIKP</sequence>
<dbReference type="PANTHER" id="PTHR43280:SF29">
    <property type="entry name" value="ARAC-FAMILY TRANSCRIPTIONAL REGULATOR"/>
    <property type="match status" value="1"/>
</dbReference>
<dbReference type="Gene3D" id="1.10.10.60">
    <property type="entry name" value="Homeodomain-like"/>
    <property type="match status" value="1"/>
</dbReference>
<gene>
    <name evidence="5" type="ORF">A4H97_15325</name>
</gene>
<evidence type="ECO:0000256" key="1">
    <source>
        <dbReference type="ARBA" id="ARBA00023015"/>
    </source>
</evidence>
<dbReference type="SUPFAM" id="SSF46689">
    <property type="entry name" value="Homeodomain-like"/>
    <property type="match status" value="1"/>
</dbReference>
<dbReference type="GO" id="GO:0043565">
    <property type="term" value="F:sequence-specific DNA binding"/>
    <property type="evidence" value="ECO:0007669"/>
    <property type="project" value="InterPro"/>
</dbReference>
<evidence type="ECO:0000256" key="2">
    <source>
        <dbReference type="ARBA" id="ARBA00023125"/>
    </source>
</evidence>
<proteinExistence type="predicted"/>
<evidence type="ECO:0000256" key="3">
    <source>
        <dbReference type="ARBA" id="ARBA00023163"/>
    </source>
</evidence>
<evidence type="ECO:0000313" key="5">
    <source>
        <dbReference type="EMBL" id="OQP40973.1"/>
    </source>
</evidence>
<protein>
    <recommendedName>
        <fullName evidence="4">HTH araC/xylS-type domain-containing protein</fullName>
    </recommendedName>
</protein>
<dbReference type="InterPro" id="IPR009057">
    <property type="entry name" value="Homeodomain-like_sf"/>
</dbReference>
<dbReference type="STRING" id="354355.SAMN05660816_03985"/>
<dbReference type="SMART" id="SM00342">
    <property type="entry name" value="HTH_ARAC"/>
    <property type="match status" value="1"/>
</dbReference>
<name>A0A1V9E4B8_9BACT</name>
<reference evidence="6" key="1">
    <citation type="submission" date="2016-04" db="EMBL/GenBank/DDBJ databases">
        <authorList>
            <person name="Chen L."/>
            <person name="Zhuang W."/>
            <person name="Wang G."/>
        </authorList>
    </citation>
    <scope>NUCLEOTIDE SEQUENCE [LARGE SCALE GENOMIC DNA]</scope>
    <source>
        <strain evidence="6">17621</strain>
    </source>
</reference>
<dbReference type="Pfam" id="PF12833">
    <property type="entry name" value="HTH_18"/>
    <property type="match status" value="1"/>
</dbReference>
<dbReference type="AlphaFoldDB" id="A0A1V9E4B8"/>
<evidence type="ECO:0000313" key="6">
    <source>
        <dbReference type="Proteomes" id="UP000192610"/>
    </source>
</evidence>
<comment type="caution">
    <text evidence="5">The sequence shown here is derived from an EMBL/GenBank/DDBJ whole genome shotgun (WGS) entry which is preliminary data.</text>
</comment>
<dbReference type="GO" id="GO:0003700">
    <property type="term" value="F:DNA-binding transcription factor activity"/>
    <property type="evidence" value="ECO:0007669"/>
    <property type="project" value="InterPro"/>
</dbReference>
<keyword evidence="6" id="KW-1185">Reference proteome</keyword>
<keyword evidence="1" id="KW-0805">Transcription regulation</keyword>
<accession>A0A1V9E4B8</accession>
<dbReference type="InterPro" id="IPR018060">
    <property type="entry name" value="HTH_AraC"/>
</dbReference>
<evidence type="ECO:0000259" key="4">
    <source>
        <dbReference type="PROSITE" id="PS01124"/>
    </source>
</evidence>
<feature type="domain" description="HTH araC/xylS-type" evidence="4">
    <location>
        <begin position="34"/>
        <end position="138"/>
    </location>
</feature>
<dbReference type="EMBL" id="LVXG01000067">
    <property type="protein sequence ID" value="OQP40973.1"/>
    <property type="molecule type" value="Genomic_DNA"/>
</dbReference>
<dbReference type="Proteomes" id="UP000192610">
    <property type="component" value="Unassembled WGS sequence"/>
</dbReference>
<keyword evidence="3" id="KW-0804">Transcription</keyword>
<dbReference type="OrthoDB" id="9779074at2"/>
<dbReference type="PROSITE" id="PS01124">
    <property type="entry name" value="HTH_ARAC_FAMILY_2"/>
    <property type="match status" value="1"/>
</dbReference>
<organism evidence="5 6">
    <name type="scientific">Niastella yeongjuensis</name>
    <dbReference type="NCBI Taxonomy" id="354355"/>
    <lineage>
        <taxon>Bacteria</taxon>
        <taxon>Pseudomonadati</taxon>
        <taxon>Bacteroidota</taxon>
        <taxon>Chitinophagia</taxon>
        <taxon>Chitinophagales</taxon>
        <taxon>Chitinophagaceae</taxon>
        <taxon>Niastella</taxon>
    </lineage>
</organism>
<dbReference type="RefSeq" id="WP_081203957.1">
    <property type="nucleotide sequence ID" value="NZ_FOCZ01000007.1"/>
</dbReference>
<dbReference type="PANTHER" id="PTHR43280">
    <property type="entry name" value="ARAC-FAMILY TRANSCRIPTIONAL REGULATOR"/>
    <property type="match status" value="1"/>
</dbReference>
<keyword evidence="2" id="KW-0238">DNA-binding</keyword>